<evidence type="ECO:0000256" key="5">
    <source>
        <dbReference type="ARBA" id="ARBA00022792"/>
    </source>
</evidence>
<keyword evidence="6 10" id="KW-0809">Transit peptide</keyword>
<comment type="function">
    <text evidence="10">Accessory subunit of the mitochondrial membrane respiratory chain NADH dehydrogenase (Complex I), that is believed not to be involved in catalysis. Complex I functions in the transfer of electrons from NADH to the respiratory chain. The immediate electron acceptor for the enzyme is believed to be ubiquinone.</text>
</comment>
<dbReference type="GO" id="GO:0005743">
    <property type="term" value="C:mitochondrial inner membrane"/>
    <property type="evidence" value="ECO:0007669"/>
    <property type="project" value="UniProtKB-SubCell"/>
</dbReference>
<sequence length="183" mass="21416">MIYQKMNIAAFKFSDIIFRPSVNFFSGKPPKGGLNEEPVKRIKKDLVPKSLDEVEERDVTIQVPEELDIQLLRPEFDDLRERIARISKRSKNCMQSGKFNLNQWRLMFDTKKRWENPCIGYCSSGDPISSLVLQFSNKKEGINFCKKNNWKYFTSETPTKTKPKIRGYGDNFSYNKRTRVGTK</sequence>
<keyword evidence="8 10" id="KW-0496">Mitochondrion</keyword>
<dbReference type="KEGG" id="dvv:114325521"/>
<organism evidence="11">
    <name type="scientific">Diabrotica virgifera virgifera</name>
    <name type="common">western corn rootworm</name>
    <dbReference type="NCBI Taxonomy" id="50390"/>
    <lineage>
        <taxon>Eukaryota</taxon>
        <taxon>Metazoa</taxon>
        <taxon>Ecdysozoa</taxon>
        <taxon>Arthropoda</taxon>
        <taxon>Hexapoda</taxon>
        <taxon>Insecta</taxon>
        <taxon>Pterygota</taxon>
        <taxon>Neoptera</taxon>
        <taxon>Endopterygota</taxon>
        <taxon>Coleoptera</taxon>
        <taxon>Polyphaga</taxon>
        <taxon>Cucujiformia</taxon>
        <taxon>Chrysomeloidea</taxon>
        <taxon>Chrysomelidae</taxon>
        <taxon>Galerucinae</taxon>
        <taxon>Diabroticina</taxon>
        <taxon>Diabroticites</taxon>
        <taxon>Diabrotica</taxon>
    </lineage>
</organism>
<evidence type="ECO:0000256" key="3">
    <source>
        <dbReference type="ARBA" id="ARBA00022448"/>
    </source>
</evidence>
<protein>
    <recommendedName>
        <fullName evidence="2 10">NADH dehydrogenase [ubiquinone] iron-sulfur protein 4, mitochondrial</fullName>
    </recommendedName>
</protein>
<name>A0A6P7F1C2_DIAVI</name>
<evidence type="ECO:0000256" key="6">
    <source>
        <dbReference type="ARBA" id="ARBA00022946"/>
    </source>
</evidence>
<evidence type="ECO:0000256" key="10">
    <source>
        <dbReference type="RuleBase" id="RU367010"/>
    </source>
</evidence>
<keyword evidence="3 10" id="KW-0813">Transport</keyword>
<dbReference type="GO" id="GO:0022900">
    <property type="term" value="P:electron transport chain"/>
    <property type="evidence" value="ECO:0007669"/>
    <property type="project" value="InterPro"/>
</dbReference>
<evidence type="ECO:0000256" key="1">
    <source>
        <dbReference type="ARBA" id="ARBA00005882"/>
    </source>
</evidence>
<dbReference type="InterPro" id="IPR006885">
    <property type="entry name" value="NADH_UbQ_FeS_4_mit-like"/>
</dbReference>
<reference evidence="11" key="1">
    <citation type="submission" date="2025-08" db="UniProtKB">
        <authorList>
            <consortium name="RefSeq"/>
        </authorList>
    </citation>
    <scope>IDENTIFICATION</scope>
    <source>
        <tissue evidence="11">Whole insect</tissue>
    </source>
</reference>
<dbReference type="PANTHER" id="PTHR12219:SF8">
    <property type="entry name" value="NADH DEHYDROGENASE [UBIQUINONE] IRON-SULFUR PROTEIN 4, MITOCHONDRIAL"/>
    <property type="match status" value="1"/>
</dbReference>
<accession>A0A6P7F1C2</accession>
<dbReference type="InParanoid" id="A0A6P7F1C2"/>
<evidence type="ECO:0000256" key="9">
    <source>
        <dbReference type="ARBA" id="ARBA00023136"/>
    </source>
</evidence>
<evidence type="ECO:0000256" key="7">
    <source>
        <dbReference type="ARBA" id="ARBA00022982"/>
    </source>
</evidence>
<comment type="similarity">
    <text evidence="1 10">Belongs to the complex I NDUFS4 subunit family.</text>
</comment>
<dbReference type="Pfam" id="PF04800">
    <property type="entry name" value="NDUS4"/>
    <property type="match status" value="1"/>
</dbReference>
<evidence type="ECO:0000256" key="2">
    <source>
        <dbReference type="ARBA" id="ARBA00015796"/>
    </source>
</evidence>
<evidence type="ECO:0000256" key="4">
    <source>
        <dbReference type="ARBA" id="ARBA00022660"/>
    </source>
</evidence>
<keyword evidence="7 10" id="KW-0249">Electron transport</keyword>
<proteinExistence type="inferred from homology"/>
<evidence type="ECO:0000313" key="11">
    <source>
        <dbReference type="RefSeq" id="XP_028129394.1"/>
    </source>
</evidence>
<comment type="subcellular location">
    <subcellularLocation>
        <location evidence="10">Mitochondrion inner membrane</location>
        <topology evidence="10">Peripheral membrane protein</topology>
        <orientation evidence="10">Matrix side</orientation>
    </subcellularLocation>
</comment>
<dbReference type="InterPro" id="IPR038532">
    <property type="entry name" value="NDUFS4-like_sf"/>
</dbReference>
<keyword evidence="9 10" id="KW-0472">Membrane</keyword>
<evidence type="ECO:0000256" key="8">
    <source>
        <dbReference type="ARBA" id="ARBA00023128"/>
    </source>
</evidence>
<dbReference type="PANTHER" id="PTHR12219">
    <property type="entry name" value="NADH-UBIQUINONE OXIDOREDUCTASE"/>
    <property type="match status" value="1"/>
</dbReference>
<gene>
    <name evidence="11" type="primary">LOC114325521</name>
</gene>
<dbReference type="Gene3D" id="3.30.160.190">
    <property type="entry name" value="atu1810 like domain"/>
    <property type="match status" value="1"/>
</dbReference>
<dbReference type="AlphaFoldDB" id="A0A6P7F1C2"/>
<keyword evidence="4 10" id="KW-0679">Respiratory chain</keyword>
<keyword evidence="5 10" id="KW-0999">Mitochondrion inner membrane</keyword>
<dbReference type="RefSeq" id="XP_028129394.1">
    <property type="nucleotide sequence ID" value="XM_028273593.1"/>
</dbReference>
<dbReference type="OrthoDB" id="3089at2759"/>